<dbReference type="RefSeq" id="WP_344291183.1">
    <property type="nucleotide sequence ID" value="NZ_BAAAPF010000127.1"/>
</dbReference>
<dbReference type="SUPFAM" id="SSF53254">
    <property type="entry name" value="Phosphoglycerate mutase-like"/>
    <property type="match status" value="1"/>
</dbReference>
<accession>A0ABP5KFX0</accession>
<dbReference type="InterPro" id="IPR050275">
    <property type="entry name" value="PGM_Phosphatase"/>
</dbReference>
<dbReference type="EMBL" id="BAAAPF010000127">
    <property type="protein sequence ID" value="GAA2129962.1"/>
    <property type="molecule type" value="Genomic_DNA"/>
</dbReference>
<organism evidence="1 2">
    <name type="scientific">Streptomyces synnematoformans</name>
    <dbReference type="NCBI Taxonomy" id="415721"/>
    <lineage>
        <taxon>Bacteria</taxon>
        <taxon>Bacillati</taxon>
        <taxon>Actinomycetota</taxon>
        <taxon>Actinomycetes</taxon>
        <taxon>Kitasatosporales</taxon>
        <taxon>Streptomycetaceae</taxon>
        <taxon>Streptomyces</taxon>
    </lineage>
</organism>
<proteinExistence type="predicted"/>
<dbReference type="Pfam" id="PF00300">
    <property type="entry name" value="His_Phos_1"/>
    <property type="match status" value="1"/>
</dbReference>
<dbReference type="InterPro" id="IPR013078">
    <property type="entry name" value="His_Pase_superF_clade-1"/>
</dbReference>
<dbReference type="Proteomes" id="UP001500443">
    <property type="component" value="Unassembled WGS sequence"/>
</dbReference>
<reference evidence="2" key="1">
    <citation type="journal article" date="2019" name="Int. J. Syst. Evol. Microbiol.">
        <title>The Global Catalogue of Microorganisms (GCM) 10K type strain sequencing project: providing services to taxonomists for standard genome sequencing and annotation.</title>
        <authorList>
            <consortium name="The Broad Institute Genomics Platform"/>
            <consortium name="The Broad Institute Genome Sequencing Center for Infectious Disease"/>
            <person name="Wu L."/>
            <person name="Ma J."/>
        </authorList>
    </citation>
    <scope>NUCLEOTIDE SEQUENCE [LARGE SCALE GENOMIC DNA]</scope>
    <source>
        <strain evidence="2">JCM 15481</strain>
    </source>
</reference>
<comment type="caution">
    <text evidence="1">The sequence shown here is derived from an EMBL/GenBank/DDBJ whole genome shotgun (WGS) entry which is preliminary data.</text>
</comment>
<name>A0ABP5KFX0_9ACTN</name>
<dbReference type="Gene3D" id="3.40.50.1240">
    <property type="entry name" value="Phosphoglycerate mutase-like"/>
    <property type="match status" value="1"/>
</dbReference>
<dbReference type="PANTHER" id="PTHR48100">
    <property type="entry name" value="BROAD-SPECIFICITY PHOSPHATASE YOR283W-RELATED"/>
    <property type="match status" value="1"/>
</dbReference>
<evidence type="ECO:0000313" key="1">
    <source>
        <dbReference type="EMBL" id="GAA2129962.1"/>
    </source>
</evidence>
<dbReference type="SMART" id="SM00855">
    <property type="entry name" value="PGAM"/>
    <property type="match status" value="1"/>
</dbReference>
<dbReference type="CDD" id="cd07067">
    <property type="entry name" value="HP_PGM_like"/>
    <property type="match status" value="1"/>
</dbReference>
<protein>
    <submittedName>
        <fullName evidence="1">Histidine phosphatase family protein</fullName>
    </submittedName>
</protein>
<gene>
    <name evidence="1" type="ORF">GCM10009802_37880</name>
</gene>
<keyword evidence="2" id="KW-1185">Reference proteome</keyword>
<dbReference type="InterPro" id="IPR029033">
    <property type="entry name" value="His_PPase_superfam"/>
</dbReference>
<dbReference type="PANTHER" id="PTHR48100:SF1">
    <property type="entry name" value="HISTIDINE PHOSPHATASE FAMILY PROTEIN-RELATED"/>
    <property type="match status" value="1"/>
</dbReference>
<evidence type="ECO:0000313" key="2">
    <source>
        <dbReference type="Proteomes" id="UP001500443"/>
    </source>
</evidence>
<sequence length="218" mass="23371">MSLNVIFVRHGESVWHGENRYAGATDIDLTDHGRDQAAALADWAEQARLTAVWSSPMLRCRQTAADSAARAGLPLRLDERLRELDFGVAEGLTRAEMRERMPEAVTSFEADPVAHHFPGGEDPAAVVERYAAFLAGLRAEHGGGSEAGGAGAGDGRILVVAHSTAIRLTLCRLLGLPLGDYRRIFPYLANCALNELVLRDGTPSLLALNRPVTPGVPA</sequence>